<dbReference type="Proteomes" id="UP000279422">
    <property type="component" value="Unassembled WGS sequence"/>
</dbReference>
<evidence type="ECO:0000256" key="1">
    <source>
        <dbReference type="SAM" id="SignalP"/>
    </source>
</evidence>
<accession>A0A497E470</accession>
<name>A0A497E470_UNCAE</name>
<dbReference type="EMBL" id="QMPZ01000035">
    <property type="protein sequence ID" value="RLE09657.1"/>
    <property type="molecule type" value="Genomic_DNA"/>
</dbReference>
<dbReference type="AlphaFoldDB" id="A0A497E470"/>
<dbReference type="PANTHER" id="PTHR38075:SF1">
    <property type="entry name" value="DUF4139 DOMAIN-CONTAINING PROTEIN"/>
    <property type="match status" value="1"/>
</dbReference>
<dbReference type="Pfam" id="PF13598">
    <property type="entry name" value="DUF4139"/>
    <property type="match status" value="1"/>
</dbReference>
<dbReference type="InterPro" id="IPR037291">
    <property type="entry name" value="DUF4139"/>
</dbReference>
<gene>
    <name evidence="3" type="ORF">DRJ00_03640</name>
</gene>
<feature type="signal peptide" evidence="1">
    <location>
        <begin position="1"/>
        <end position="30"/>
    </location>
</feature>
<keyword evidence="1" id="KW-0732">Signal</keyword>
<evidence type="ECO:0000259" key="2">
    <source>
        <dbReference type="Pfam" id="PF13598"/>
    </source>
</evidence>
<organism evidence="3 4">
    <name type="scientific">Aerophobetes bacterium</name>
    <dbReference type="NCBI Taxonomy" id="2030807"/>
    <lineage>
        <taxon>Bacteria</taxon>
        <taxon>Candidatus Aerophobota</taxon>
    </lineage>
</organism>
<reference evidence="3 4" key="1">
    <citation type="submission" date="2018-06" db="EMBL/GenBank/DDBJ databases">
        <title>Extensive metabolic versatility and redundancy in microbially diverse, dynamic hydrothermal sediments.</title>
        <authorList>
            <person name="Dombrowski N."/>
            <person name="Teske A."/>
            <person name="Baker B.J."/>
        </authorList>
    </citation>
    <scope>NUCLEOTIDE SEQUENCE [LARGE SCALE GENOMIC DNA]</scope>
    <source>
        <strain evidence="3">B47_G16</strain>
    </source>
</reference>
<comment type="caution">
    <text evidence="3">The sequence shown here is derived from an EMBL/GenBank/DDBJ whole genome shotgun (WGS) entry which is preliminary data.</text>
</comment>
<feature type="chain" id="PRO_5019751944" description="DUF4139 domain-containing protein" evidence="1">
    <location>
        <begin position="31"/>
        <end position="376"/>
    </location>
</feature>
<feature type="domain" description="DUF4139" evidence="2">
    <location>
        <begin position="111"/>
        <end position="375"/>
    </location>
</feature>
<dbReference type="PANTHER" id="PTHR38075">
    <property type="entry name" value="DUF4139 DOMAIN-CONTAINING PROTEIN"/>
    <property type="match status" value="1"/>
</dbReference>
<protein>
    <recommendedName>
        <fullName evidence="2">DUF4139 domain-containing protein</fullName>
    </recommendedName>
</protein>
<proteinExistence type="predicted"/>
<evidence type="ECO:0000313" key="3">
    <source>
        <dbReference type="EMBL" id="RLE09657.1"/>
    </source>
</evidence>
<evidence type="ECO:0000313" key="4">
    <source>
        <dbReference type="Proteomes" id="UP000279422"/>
    </source>
</evidence>
<sequence length="376" mass="42663">MQTNKRAAGFLIGVLTLFSTVCCSLSSSFAEQEALKLTIFPQGLNLVEQTKKIKLTRGVSQLIFGPVSKKIILDSVYPQAEGCEFLEQEYLSDSLISWRVRSWVEGESLLKVVYLTTGLTCRLNYQAKVNEEEGFMDLSGWANIENKSGMDFSQVYLSLKLEAHPQEVQDKSSSEVSSDVSPYFPPDFLSYSISYPVTLKDGEKKRILLFSYSHIPIKKKLLFDGDKYGEEVREELVFENTVEGGVGDFLPSGGVYVYKVGSDGRLSFVGKDILNLVLPGEEGSIYLGRARGVKGEKVQTSYRKLESSEKEYGYRIILYNFRDVPVRVEVVEHFYGEWQVLESQPPNYIRKDNSIVYELEIPAEARQEIQYKARIR</sequence>